<feature type="transmembrane region" description="Helical" evidence="1">
    <location>
        <begin position="7"/>
        <end position="25"/>
    </location>
</feature>
<gene>
    <name evidence="2" type="ORF">A2733_02815</name>
</gene>
<dbReference type="EMBL" id="MFTO01000005">
    <property type="protein sequence ID" value="OGI64167.1"/>
    <property type="molecule type" value="Genomic_DNA"/>
</dbReference>
<keyword evidence="1" id="KW-0812">Transmembrane</keyword>
<evidence type="ECO:0000313" key="3">
    <source>
        <dbReference type="Proteomes" id="UP000178985"/>
    </source>
</evidence>
<evidence type="ECO:0000313" key="2">
    <source>
        <dbReference type="EMBL" id="OGI64167.1"/>
    </source>
</evidence>
<comment type="caution">
    <text evidence="2">The sequence shown here is derived from an EMBL/GenBank/DDBJ whole genome shotgun (WGS) entry which is preliminary data.</text>
</comment>
<evidence type="ECO:0000256" key="1">
    <source>
        <dbReference type="SAM" id="Phobius"/>
    </source>
</evidence>
<organism evidence="2 3">
    <name type="scientific">Candidatus Nomurabacteria bacterium RIFCSPHIGHO2_01_FULL_40_20</name>
    <dbReference type="NCBI Taxonomy" id="1801738"/>
    <lineage>
        <taxon>Bacteria</taxon>
        <taxon>Candidatus Nomuraibacteriota</taxon>
    </lineage>
</organism>
<sequence>MQKNKKILIGFVLVVAVLIVLFSVGKNSPKEENPYENSIIRIETFEGEAGWGYDIFIDEVKYIHQANIPALPGVKGFESERDARAVAELMVQKIKNNILPPGVTAEEVNEIINN</sequence>
<dbReference type="Proteomes" id="UP000178985">
    <property type="component" value="Unassembled WGS sequence"/>
</dbReference>
<protein>
    <recommendedName>
        <fullName evidence="4">DUF4907 domain-containing protein</fullName>
    </recommendedName>
</protein>
<accession>A0A1F6V3B2</accession>
<dbReference type="InterPro" id="IPR032593">
    <property type="entry name" value="DUF4907"/>
</dbReference>
<keyword evidence="1" id="KW-1133">Transmembrane helix</keyword>
<dbReference type="AlphaFoldDB" id="A0A1F6V3B2"/>
<dbReference type="Pfam" id="PF16250">
    <property type="entry name" value="DUF4907"/>
    <property type="match status" value="1"/>
</dbReference>
<evidence type="ECO:0008006" key="4">
    <source>
        <dbReference type="Google" id="ProtNLM"/>
    </source>
</evidence>
<keyword evidence="1" id="KW-0472">Membrane</keyword>
<proteinExistence type="predicted"/>
<reference evidence="2 3" key="1">
    <citation type="journal article" date="2016" name="Nat. Commun.">
        <title>Thousands of microbial genomes shed light on interconnected biogeochemical processes in an aquifer system.</title>
        <authorList>
            <person name="Anantharaman K."/>
            <person name="Brown C.T."/>
            <person name="Hug L.A."/>
            <person name="Sharon I."/>
            <person name="Castelle C.J."/>
            <person name="Probst A.J."/>
            <person name="Thomas B.C."/>
            <person name="Singh A."/>
            <person name="Wilkins M.J."/>
            <person name="Karaoz U."/>
            <person name="Brodie E.L."/>
            <person name="Williams K.H."/>
            <person name="Hubbard S.S."/>
            <person name="Banfield J.F."/>
        </authorList>
    </citation>
    <scope>NUCLEOTIDE SEQUENCE [LARGE SCALE GENOMIC DNA]</scope>
</reference>
<name>A0A1F6V3B2_9BACT</name>